<dbReference type="InterPro" id="IPR011527">
    <property type="entry name" value="ABC1_TM_dom"/>
</dbReference>
<feature type="transmembrane region" description="Helical" evidence="8">
    <location>
        <begin position="21"/>
        <end position="44"/>
    </location>
</feature>
<dbReference type="Gene3D" id="1.20.1560.10">
    <property type="entry name" value="ABC transporter type 1, transmembrane domain"/>
    <property type="match status" value="2"/>
</dbReference>
<accession>A0ABU3PTN9</accession>
<proteinExistence type="predicted"/>
<feature type="domain" description="ABC transmembrane type-1" evidence="10">
    <location>
        <begin position="604"/>
        <end position="867"/>
    </location>
</feature>
<dbReference type="InterPro" id="IPR014223">
    <property type="entry name" value="ABC_CydC/D"/>
</dbReference>
<dbReference type="Proteomes" id="UP001268542">
    <property type="component" value="Unassembled WGS sequence"/>
</dbReference>
<evidence type="ECO:0000259" key="10">
    <source>
        <dbReference type="PROSITE" id="PS50929"/>
    </source>
</evidence>
<dbReference type="PANTHER" id="PTHR24221">
    <property type="entry name" value="ATP-BINDING CASSETTE SUB-FAMILY B"/>
    <property type="match status" value="1"/>
</dbReference>
<dbReference type="NCBIfam" id="TIGR02857">
    <property type="entry name" value="CydD"/>
    <property type="match status" value="1"/>
</dbReference>
<feature type="transmembrane region" description="Helical" evidence="8">
    <location>
        <begin position="237"/>
        <end position="261"/>
    </location>
</feature>
<dbReference type="EMBL" id="JAVYII010000002">
    <property type="protein sequence ID" value="MDT9592593.1"/>
    <property type="molecule type" value="Genomic_DNA"/>
</dbReference>
<feature type="transmembrane region" description="Helical" evidence="8">
    <location>
        <begin position="161"/>
        <end position="181"/>
    </location>
</feature>
<dbReference type="Pfam" id="PF00005">
    <property type="entry name" value="ABC_tran"/>
    <property type="match status" value="2"/>
</dbReference>
<evidence type="ECO:0000256" key="2">
    <source>
        <dbReference type="ARBA" id="ARBA00022692"/>
    </source>
</evidence>
<dbReference type="PROSITE" id="PS00211">
    <property type="entry name" value="ABC_TRANSPORTER_1"/>
    <property type="match status" value="2"/>
</dbReference>
<evidence type="ECO:0000313" key="11">
    <source>
        <dbReference type="EMBL" id="MDT9592593.1"/>
    </source>
</evidence>
<feature type="transmembrane region" description="Helical" evidence="8">
    <location>
        <begin position="635"/>
        <end position="653"/>
    </location>
</feature>
<keyword evidence="2 8" id="KW-0812">Transmembrane</keyword>
<feature type="domain" description="ABC transmembrane type-1" evidence="10">
    <location>
        <begin position="20"/>
        <end position="303"/>
    </location>
</feature>
<keyword evidence="5 8" id="KW-1133">Transmembrane helix</keyword>
<dbReference type="InterPro" id="IPR003593">
    <property type="entry name" value="AAA+_ATPase"/>
</dbReference>
<feature type="compositionally biased region" description="Low complexity" evidence="7">
    <location>
        <begin position="566"/>
        <end position="592"/>
    </location>
</feature>
<organism evidence="11 12">
    <name type="scientific">Nocardioides imazamoxiresistens</name>
    <dbReference type="NCBI Taxonomy" id="3231893"/>
    <lineage>
        <taxon>Bacteria</taxon>
        <taxon>Bacillati</taxon>
        <taxon>Actinomycetota</taxon>
        <taxon>Actinomycetes</taxon>
        <taxon>Propionibacteriales</taxon>
        <taxon>Nocardioidaceae</taxon>
        <taxon>Nocardioides</taxon>
    </lineage>
</organism>
<feature type="transmembrane region" description="Helical" evidence="8">
    <location>
        <begin position="135"/>
        <end position="155"/>
    </location>
</feature>
<dbReference type="InterPro" id="IPR014216">
    <property type="entry name" value="ABC_transptr_CydD"/>
</dbReference>
<feature type="transmembrane region" description="Helical" evidence="8">
    <location>
        <begin position="834"/>
        <end position="854"/>
    </location>
</feature>
<dbReference type="NCBIfam" id="TIGR02868">
    <property type="entry name" value="CydC"/>
    <property type="match status" value="1"/>
</dbReference>
<keyword evidence="3" id="KW-0547">Nucleotide-binding</keyword>
<dbReference type="Pfam" id="PF00664">
    <property type="entry name" value="ABC_membrane"/>
    <property type="match status" value="1"/>
</dbReference>
<dbReference type="CDD" id="cd03228">
    <property type="entry name" value="ABCC_MRP_Like"/>
    <property type="match status" value="1"/>
</dbReference>
<name>A0ABU3PTN9_9ACTN</name>
<dbReference type="InterPro" id="IPR003439">
    <property type="entry name" value="ABC_transporter-like_ATP-bd"/>
</dbReference>
<feature type="compositionally biased region" description="Low complexity" evidence="7">
    <location>
        <begin position="1143"/>
        <end position="1155"/>
    </location>
</feature>
<evidence type="ECO:0000256" key="5">
    <source>
        <dbReference type="ARBA" id="ARBA00022989"/>
    </source>
</evidence>
<reference evidence="11 12" key="1">
    <citation type="submission" date="2023-08" db="EMBL/GenBank/DDBJ databases">
        <title>Nocardioides seae sp. nov., a bacterium isolated from a soil.</title>
        <authorList>
            <person name="Wang X."/>
        </authorList>
    </citation>
    <scope>NUCLEOTIDE SEQUENCE [LARGE SCALE GENOMIC DNA]</scope>
    <source>
        <strain evidence="11 12">YZH12</strain>
    </source>
</reference>
<evidence type="ECO:0000256" key="1">
    <source>
        <dbReference type="ARBA" id="ARBA00004651"/>
    </source>
</evidence>
<evidence type="ECO:0000256" key="6">
    <source>
        <dbReference type="ARBA" id="ARBA00023136"/>
    </source>
</evidence>
<dbReference type="SUPFAM" id="SSF52540">
    <property type="entry name" value="P-loop containing nucleoside triphosphate hydrolases"/>
    <property type="match status" value="2"/>
</dbReference>
<dbReference type="SUPFAM" id="SSF90123">
    <property type="entry name" value="ABC transporter transmembrane region"/>
    <property type="match status" value="2"/>
</dbReference>
<feature type="transmembrane region" description="Helical" evidence="8">
    <location>
        <begin position="860"/>
        <end position="879"/>
    </location>
</feature>
<protein>
    <submittedName>
        <fullName evidence="11">Thiol reductant ABC exporter subunit CydD</fullName>
    </submittedName>
</protein>
<keyword evidence="6 8" id="KW-0472">Membrane</keyword>
<dbReference type="Gene3D" id="3.40.50.300">
    <property type="entry name" value="P-loop containing nucleotide triphosphate hydrolases"/>
    <property type="match status" value="2"/>
</dbReference>
<sequence length="1155" mass="118817">MKPVDPRVLPHLDPARGSLAVVVGGSVLGAALLVGQALALAALVARLVGDPTGSGWHLPAALFAGALVARAAVTYVVDVAAARAATTVGERLRDLVLAAALRPGPVDAAGGGSLGAHGVLATRGVAATEPYLTRYLPALVLAAVLPVITVVAIAALDWASALVVVLTLPLLPVFAVLIGLSTRERADRQWRLLSQLAGHFVDVVRGLPTLVAHRRARAQAPRIRQVTDRYRRANTDVLRLAFASSAALELIATISVALVAVLVGLRLAGGGLGLETALAVLLLAPEAYWPVRRVGAEFHAAAEGTATFEQIHALLERTAGSASSPAPTEQPTGRLRGDLRLDGVTVTWPGRTRPAFEPLSAHLPERGLTVITGASGAGKSTLLAALRGEVAYAGSLRVGGTEIAGVDPVRWSREVAVLGQRPWLQDATIAANVRTGRPDATDAEVRAALAAVRLDAVVDALPLDIETPLGEDGDALSAGQRARLALARVVVSDRAYVLLDEPTAHLDAATEAVLVDVVRDLAAERCVIAVAHRPALVAAADRRIELVRAGVEYPVHRGTLDSDPVRTGSRSSDTRSTGYSWDGSDPSDPSDPGTDARRVRRRWALAVLLGTASSAFGVALTATAGWLIVRASEQPPVLMLMVAIVGVRTFGLGRPAARYAERLVSHDVGLRELAEQRARVYDVLVPLVPSRLGGRRRGDLLTTVVDDVDSLLDDRLRVRMPVATALGVLGLAAVVTVPMLPAAGLVAVGLAALAAAATWSTSRRGVGALAPRTVAARAELSARTLGVLDDARELLAWQRDTAAREEVRAAGHRLGTATVAGAARVALARSWASIAAAAAVVLVAILGADALAAGGVGAPVLALLLLLPLALVDVVVPLADAGSLQVATAAARARVDGLADLEPAVATPASPASLADGPESAAVRLHRVAAEWDAGRPALAATDLDLRPGRRIGVVGPSGCGKSTLAAVLVRFLAPTAGRHEVAGTDVALLDPDDVRARVGLVDDDPYLFASTVAENVRLARPGADDAAVDAALRAARLDLWLADLPAGTATRIGDGGLAVSGGERARIALARALLADAPVLVLDEPTAHLDADTAREVTADLLAAGAGRSLVWITHDGVGLEQMDEVLHLEPAPTASAGAMLPGCSPSSSGASSR</sequence>
<feature type="domain" description="ABC transporter" evidence="9">
    <location>
        <begin position="339"/>
        <end position="574"/>
    </location>
</feature>
<evidence type="ECO:0000256" key="8">
    <source>
        <dbReference type="SAM" id="Phobius"/>
    </source>
</evidence>
<dbReference type="InterPro" id="IPR027417">
    <property type="entry name" value="P-loop_NTPase"/>
</dbReference>
<dbReference type="InterPro" id="IPR017871">
    <property type="entry name" value="ABC_transporter-like_CS"/>
</dbReference>
<dbReference type="SMART" id="SM00382">
    <property type="entry name" value="AAA"/>
    <property type="match status" value="2"/>
</dbReference>
<comment type="subcellular location">
    <subcellularLocation>
        <location evidence="1">Cell membrane</location>
        <topology evidence="1">Multi-pass membrane protein</topology>
    </subcellularLocation>
</comment>
<feature type="domain" description="ABC transporter" evidence="9">
    <location>
        <begin position="923"/>
        <end position="1152"/>
    </location>
</feature>
<dbReference type="PROSITE" id="PS50893">
    <property type="entry name" value="ABC_TRANSPORTER_2"/>
    <property type="match status" value="2"/>
</dbReference>
<feature type="transmembrane region" description="Helical" evidence="8">
    <location>
        <begin position="720"/>
        <end position="737"/>
    </location>
</feature>
<feature type="transmembrane region" description="Helical" evidence="8">
    <location>
        <begin position="267"/>
        <end position="284"/>
    </location>
</feature>
<dbReference type="CDD" id="cd18584">
    <property type="entry name" value="ABC_6TM_AarD_CydD"/>
    <property type="match status" value="1"/>
</dbReference>
<dbReference type="PROSITE" id="PS50929">
    <property type="entry name" value="ABC_TM1F"/>
    <property type="match status" value="2"/>
</dbReference>
<feature type="transmembrane region" description="Helical" evidence="8">
    <location>
        <begin position="56"/>
        <end position="77"/>
    </location>
</feature>
<gene>
    <name evidence="11" type="primary">cydD</name>
    <name evidence="11" type="ORF">RDV89_05925</name>
</gene>
<evidence type="ECO:0000256" key="4">
    <source>
        <dbReference type="ARBA" id="ARBA00022840"/>
    </source>
</evidence>
<dbReference type="InterPro" id="IPR036640">
    <property type="entry name" value="ABC1_TM_sf"/>
</dbReference>
<dbReference type="PANTHER" id="PTHR24221:SF590">
    <property type="entry name" value="COMPONENT LINKED WITH THE ASSEMBLY OF CYTOCHROME' TRANSPORT TRANSMEMBRANE ATP-BINDING PROTEIN ABC TRANSPORTER CYDD-RELATED"/>
    <property type="match status" value="1"/>
</dbReference>
<feature type="region of interest" description="Disordered" evidence="7">
    <location>
        <begin position="558"/>
        <end position="596"/>
    </location>
</feature>
<evidence type="ECO:0000256" key="3">
    <source>
        <dbReference type="ARBA" id="ARBA00022741"/>
    </source>
</evidence>
<keyword evidence="4" id="KW-0067">ATP-binding</keyword>
<dbReference type="InterPro" id="IPR039421">
    <property type="entry name" value="Type_1_exporter"/>
</dbReference>
<evidence type="ECO:0000256" key="7">
    <source>
        <dbReference type="SAM" id="MobiDB-lite"/>
    </source>
</evidence>
<keyword evidence="12" id="KW-1185">Reference proteome</keyword>
<feature type="region of interest" description="Disordered" evidence="7">
    <location>
        <begin position="1136"/>
        <end position="1155"/>
    </location>
</feature>
<feature type="transmembrane region" description="Helical" evidence="8">
    <location>
        <begin position="603"/>
        <end position="629"/>
    </location>
</feature>
<dbReference type="RefSeq" id="WP_315732016.1">
    <property type="nucleotide sequence ID" value="NZ_JAVYII010000002.1"/>
</dbReference>
<evidence type="ECO:0000259" key="9">
    <source>
        <dbReference type="PROSITE" id="PS50893"/>
    </source>
</evidence>
<evidence type="ECO:0000313" key="12">
    <source>
        <dbReference type="Proteomes" id="UP001268542"/>
    </source>
</evidence>
<comment type="caution">
    <text evidence="11">The sequence shown here is derived from an EMBL/GenBank/DDBJ whole genome shotgun (WGS) entry which is preliminary data.</text>
</comment>